<proteinExistence type="predicted"/>
<evidence type="ECO:0000256" key="1">
    <source>
        <dbReference type="SAM" id="MobiDB-lite"/>
    </source>
</evidence>
<evidence type="ECO:0000313" key="3">
    <source>
        <dbReference type="Proteomes" id="UP000447873"/>
    </source>
</evidence>
<name>A0A8H3VC62_VENIN</name>
<sequence length="210" mass="21753">MSSPFQWNDTTNRLLLQSALQSWGGSLLHYVDVDRIHMSMPSSIRPSKAELRAQIQFLCTQRVPWAHTLLVPGANLLALLPPLPPPPPPGGPPPPPPPPPAPRVGPPPPPPPPPGGFPPPPPPPTGPLPPPPTGHLPFPFSRPGRPVQFTIPVGFGRMTADGRPLSALSGRASAAPASAAVASAAPAPAPAPALAPVTPAGPQAKRMRRE</sequence>
<reference evidence="2 3" key="1">
    <citation type="submission" date="2018-12" db="EMBL/GenBank/DDBJ databases">
        <title>Venturia inaequalis Genome Resource.</title>
        <authorList>
            <person name="Lichtner F.J."/>
        </authorList>
    </citation>
    <scope>NUCLEOTIDE SEQUENCE [LARGE SCALE GENOMIC DNA]</scope>
    <source>
        <strain evidence="2 3">120213</strain>
    </source>
</reference>
<dbReference type="EMBL" id="WNWS01000032">
    <property type="protein sequence ID" value="KAE9986294.1"/>
    <property type="molecule type" value="Genomic_DNA"/>
</dbReference>
<protein>
    <submittedName>
        <fullName evidence="2">Uncharacterized protein</fullName>
    </submittedName>
</protein>
<feature type="region of interest" description="Disordered" evidence="1">
    <location>
        <begin position="169"/>
        <end position="210"/>
    </location>
</feature>
<comment type="caution">
    <text evidence="2">The sequence shown here is derived from an EMBL/GenBank/DDBJ whole genome shotgun (WGS) entry which is preliminary data.</text>
</comment>
<gene>
    <name evidence="2" type="ORF">EG328_006025</name>
</gene>
<feature type="compositionally biased region" description="Pro residues" evidence="1">
    <location>
        <begin position="87"/>
        <end position="134"/>
    </location>
</feature>
<accession>A0A8H3VC62</accession>
<evidence type="ECO:0000313" key="2">
    <source>
        <dbReference type="EMBL" id="KAE9986294.1"/>
    </source>
</evidence>
<feature type="region of interest" description="Disordered" evidence="1">
    <location>
        <begin position="87"/>
        <end position="149"/>
    </location>
</feature>
<feature type="compositionally biased region" description="Low complexity" evidence="1">
    <location>
        <begin position="169"/>
        <end position="186"/>
    </location>
</feature>
<organism evidence="2 3">
    <name type="scientific">Venturia inaequalis</name>
    <name type="common">Apple scab fungus</name>
    <dbReference type="NCBI Taxonomy" id="5025"/>
    <lineage>
        <taxon>Eukaryota</taxon>
        <taxon>Fungi</taxon>
        <taxon>Dikarya</taxon>
        <taxon>Ascomycota</taxon>
        <taxon>Pezizomycotina</taxon>
        <taxon>Dothideomycetes</taxon>
        <taxon>Pleosporomycetidae</taxon>
        <taxon>Venturiales</taxon>
        <taxon>Venturiaceae</taxon>
        <taxon>Venturia</taxon>
    </lineage>
</organism>
<dbReference type="Proteomes" id="UP000447873">
    <property type="component" value="Unassembled WGS sequence"/>
</dbReference>
<dbReference type="AlphaFoldDB" id="A0A8H3VC62"/>